<evidence type="ECO:0000313" key="4">
    <source>
        <dbReference type="Proteomes" id="UP000709336"/>
    </source>
</evidence>
<dbReference type="InterPro" id="IPR013424">
    <property type="entry name" value="Ice-binding_C"/>
</dbReference>
<accession>A0ABX1QXS4</accession>
<keyword evidence="4" id="KW-1185">Reference proteome</keyword>
<dbReference type="Pfam" id="PF07589">
    <property type="entry name" value="PEP-CTERM"/>
    <property type="match status" value="1"/>
</dbReference>
<evidence type="ECO:0000259" key="2">
    <source>
        <dbReference type="Pfam" id="PF07589"/>
    </source>
</evidence>
<feature type="domain" description="Ice-binding protein C-terminal" evidence="2">
    <location>
        <begin position="301"/>
        <end position="323"/>
    </location>
</feature>
<evidence type="ECO:0000313" key="3">
    <source>
        <dbReference type="EMBL" id="NMH59043.1"/>
    </source>
</evidence>
<dbReference type="NCBIfam" id="TIGR02595">
    <property type="entry name" value="PEP_CTERM"/>
    <property type="match status" value="1"/>
</dbReference>
<dbReference type="Proteomes" id="UP000709336">
    <property type="component" value="Unassembled WGS sequence"/>
</dbReference>
<feature type="chain" id="PRO_5047190190" evidence="1">
    <location>
        <begin position="22"/>
        <end position="326"/>
    </location>
</feature>
<gene>
    <name evidence="3" type="ORF">HCJ96_03290</name>
</gene>
<comment type="caution">
    <text evidence="3">The sequence shown here is derived from an EMBL/GenBank/DDBJ whole genome shotgun (WGS) entry which is preliminary data.</text>
</comment>
<evidence type="ECO:0000256" key="1">
    <source>
        <dbReference type="SAM" id="SignalP"/>
    </source>
</evidence>
<sequence length="326" mass="34017">MKKLNLIAAATVLTASTSAYADPMIISEWSFVNEAGFFDWTTRGNGTNSISSSGDSSDGGTSILSSGALPDNLCWGDPAGGSGGNQSCLSINSPVSNNTTQTWDEDGMMTDLNGGAPQGNVMTVGIDADYTSAFKQGTAVKHDNFPITGEFLDTVSIRDGLKLTAAAPAGVEVLAPELEFMVDFWETPNAGLDADGTCPFGPAAFTAGSVNENGCSDIFNIVGFDGAGDLNIVASGDGFIDFSVKFQVSGVDASMYHRDYELITRLSGLDVTFDNNGVGFVTRENGVNILNAQFAVRAIDAPEPSTLAVFAVSLLGLAGFSRRKFK</sequence>
<reference evidence="3 4" key="1">
    <citation type="submission" date="2020-03" db="EMBL/GenBank/DDBJ databases">
        <title>Alteromonas ponticola sp. nov., isolated from seawater.</title>
        <authorList>
            <person name="Yoon J.-H."/>
            <person name="Kim Y.-O."/>
        </authorList>
    </citation>
    <scope>NUCLEOTIDE SEQUENCE [LARGE SCALE GENOMIC DNA]</scope>
    <source>
        <strain evidence="3 4">MYP5</strain>
    </source>
</reference>
<proteinExistence type="predicted"/>
<feature type="signal peptide" evidence="1">
    <location>
        <begin position="1"/>
        <end position="21"/>
    </location>
</feature>
<dbReference type="RefSeq" id="WP_169209622.1">
    <property type="nucleotide sequence ID" value="NZ_JAATNW010000002.1"/>
</dbReference>
<name>A0ABX1QXS4_9ALTE</name>
<organism evidence="3 4">
    <name type="scientific">Alteromonas ponticola</name>
    <dbReference type="NCBI Taxonomy" id="2720613"/>
    <lineage>
        <taxon>Bacteria</taxon>
        <taxon>Pseudomonadati</taxon>
        <taxon>Pseudomonadota</taxon>
        <taxon>Gammaproteobacteria</taxon>
        <taxon>Alteromonadales</taxon>
        <taxon>Alteromonadaceae</taxon>
        <taxon>Alteromonas/Salinimonas group</taxon>
        <taxon>Alteromonas</taxon>
    </lineage>
</organism>
<dbReference type="EMBL" id="JAATNW010000002">
    <property type="protein sequence ID" value="NMH59043.1"/>
    <property type="molecule type" value="Genomic_DNA"/>
</dbReference>
<dbReference type="NCBIfam" id="NF038125">
    <property type="entry name" value="PEP_CTERM_THxN"/>
    <property type="match status" value="1"/>
</dbReference>
<keyword evidence="1" id="KW-0732">Signal</keyword>
<protein>
    <submittedName>
        <fullName evidence="3">PEP-CTERM sorting domain-containing protein</fullName>
    </submittedName>
</protein>